<dbReference type="Proteomes" id="UP001064087">
    <property type="component" value="Chromosome"/>
</dbReference>
<dbReference type="InterPro" id="IPR018959">
    <property type="entry name" value="DUF1989"/>
</dbReference>
<evidence type="ECO:0000259" key="1">
    <source>
        <dbReference type="Pfam" id="PF09347"/>
    </source>
</evidence>
<keyword evidence="3" id="KW-1185">Reference proteome</keyword>
<feature type="domain" description="DUF1989" evidence="1">
    <location>
        <begin position="4"/>
        <end position="166"/>
    </location>
</feature>
<evidence type="ECO:0000313" key="3">
    <source>
        <dbReference type="Proteomes" id="UP001064087"/>
    </source>
</evidence>
<protein>
    <submittedName>
        <fullName evidence="2">Urea carboxylase-associated family protein</fullName>
    </submittedName>
</protein>
<dbReference type="PANTHER" id="PTHR31527:SF0">
    <property type="entry name" value="RE64534P"/>
    <property type="match status" value="1"/>
</dbReference>
<reference evidence="2" key="1">
    <citation type="submission" date="2022-10" db="EMBL/GenBank/DDBJ databases">
        <title>Roseovarius pelagicus sp. nov., isolated from Arctic seawater.</title>
        <authorList>
            <person name="Hong Y.W."/>
            <person name="Hwang C.Y."/>
        </authorList>
    </citation>
    <scope>NUCLEOTIDE SEQUENCE</scope>
    <source>
        <strain evidence="2">HL-MP18</strain>
    </source>
</reference>
<dbReference type="RefSeq" id="WP_263047589.1">
    <property type="nucleotide sequence ID" value="NZ_CP106738.1"/>
</dbReference>
<evidence type="ECO:0000313" key="2">
    <source>
        <dbReference type="EMBL" id="UXX82780.1"/>
    </source>
</evidence>
<sequence>MIRIKGRFSDAMALRKGQTLKVATETGNQVADIWAFNPDDMSEYMSMEHTRSINSLLHVATGCRLVSTRRRTMLRMTVDSAAMHHDTLLCPCSPELYEEFGEVNHRSCTANLHEALAKRGLSCPCTPASFNLFMNVPVATDGSLTRLPPPCKPGDHVCLEADMNLIVVISACPQDITPINGKDCIPSDLLVEILDTPEAKESTA</sequence>
<gene>
    <name evidence="2" type="ORF">N7U68_17095</name>
</gene>
<proteinExistence type="predicted"/>
<dbReference type="Pfam" id="PF09347">
    <property type="entry name" value="DUF1989"/>
    <property type="match status" value="1"/>
</dbReference>
<dbReference type="PANTHER" id="PTHR31527">
    <property type="entry name" value="RE64534P"/>
    <property type="match status" value="1"/>
</dbReference>
<organism evidence="2 3">
    <name type="scientific">Roseovarius pelagicus</name>
    <dbReference type="NCBI Taxonomy" id="2980108"/>
    <lineage>
        <taxon>Bacteria</taxon>
        <taxon>Pseudomonadati</taxon>
        <taxon>Pseudomonadota</taxon>
        <taxon>Alphaproteobacteria</taxon>
        <taxon>Rhodobacterales</taxon>
        <taxon>Roseobacteraceae</taxon>
        <taxon>Roseovarius</taxon>
    </lineage>
</organism>
<name>A0ABY6D9J3_9RHOB</name>
<accession>A0ABY6D9J3</accession>
<dbReference type="EMBL" id="CP106738">
    <property type="protein sequence ID" value="UXX82780.1"/>
    <property type="molecule type" value="Genomic_DNA"/>
</dbReference>